<feature type="non-terminal residue" evidence="1">
    <location>
        <position position="468"/>
    </location>
</feature>
<dbReference type="SUPFAM" id="SSF49464">
    <property type="entry name" value="Carboxypeptidase regulatory domain-like"/>
    <property type="match status" value="1"/>
</dbReference>
<dbReference type="InterPro" id="IPR008969">
    <property type="entry name" value="CarboxyPept-like_regulatory"/>
</dbReference>
<organism evidence="1 2">
    <name type="scientific">candidate division WOR-3 bacterium</name>
    <dbReference type="NCBI Taxonomy" id="2052148"/>
    <lineage>
        <taxon>Bacteria</taxon>
        <taxon>Bacteria division WOR-3</taxon>
    </lineage>
</organism>
<dbReference type="Proteomes" id="UP000264062">
    <property type="component" value="Unassembled WGS sequence"/>
</dbReference>
<evidence type="ECO:0000313" key="2">
    <source>
        <dbReference type="Proteomes" id="UP000264062"/>
    </source>
</evidence>
<dbReference type="Gene3D" id="2.60.40.1120">
    <property type="entry name" value="Carboxypeptidase-like, regulatory domain"/>
    <property type="match status" value="1"/>
</dbReference>
<protein>
    <submittedName>
        <fullName evidence="1">Uncharacterized protein</fullName>
    </submittedName>
</protein>
<sequence length="468" mass="50749">MKRLTLFLIFAVLSLAVFARPYVIINEFMYDTPGNDTNCYVELKGTPGASLDSVKIYVINGNGGTTDDLLSLAGYTIPADSYFVIAQSSNVPNFDINAGGTADYQNSGSSGYNGVDNILLVYDSIGLASRVVLDAVGYGLPATTSADSIFRGEVWPTYDVSPYRDTLTIPISIYFATMARYSPMDLNNNYYDFAHFMVKTPGAANKTTKSVSIYDVQYSTDTLSAIRDTTITCEPLIVTAVFDTIYYVSSATGGEWNGVCVYRDINQTTWSVGDSIRLIHGLVYENYKRTEIRSAGTVLYAMGNDPSVIIPTEIVLGDAGESYEGVLIKLNNVTVVTAPDANGEWKVSNGTDTLTVDNLASYTVPSIGAKINIAGILDYSFGIYKLQPRGNSDITLLFYSIEGTVSLSDAPADSSGTIVTIDEINLSDTTDVHGHFIFPDVPSDTYTFIFEHSGYVTESLIYYVNGGT</sequence>
<evidence type="ECO:0000313" key="1">
    <source>
        <dbReference type="EMBL" id="HAV91709.1"/>
    </source>
</evidence>
<proteinExistence type="predicted"/>
<gene>
    <name evidence="1" type="ORF">DCW38_00800</name>
</gene>
<name>A0A350H843_UNCW3</name>
<dbReference type="PANTHER" id="PTHR42834">
    <property type="entry name" value="ENDONUCLEASE/EXONUCLEASE/PHOSPHATASE FAMILY PROTEIN (AFU_ORTHOLOGUE AFUA_3G09210)"/>
    <property type="match status" value="1"/>
</dbReference>
<reference evidence="1 2" key="1">
    <citation type="journal article" date="2018" name="Nat. Biotechnol.">
        <title>A standardized bacterial taxonomy based on genome phylogeny substantially revises the tree of life.</title>
        <authorList>
            <person name="Parks D.H."/>
            <person name="Chuvochina M."/>
            <person name="Waite D.W."/>
            <person name="Rinke C."/>
            <person name="Skarshewski A."/>
            <person name="Chaumeil P.A."/>
            <person name="Hugenholtz P."/>
        </authorList>
    </citation>
    <scope>NUCLEOTIDE SEQUENCE [LARGE SCALE GENOMIC DNA]</scope>
    <source>
        <strain evidence="1">UBA9956</strain>
    </source>
</reference>
<dbReference type="AlphaFoldDB" id="A0A350H843"/>
<comment type="caution">
    <text evidence="1">The sequence shown here is derived from an EMBL/GenBank/DDBJ whole genome shotgun (WGS) entry which is preliminary data.</text>
</comment>
<dbReference type="PANTHER" id="PTHR42834:SF1">
    <property type="entry name" value="ENDONUCLEASE_EXONUCLEASE_PHOSPHATASE FAMILY PROTEIN (AFU_ORTHOLOGUE AFUA_3G09210)"/>
    <property type="match status" value="1"/>
</dbReference>
<accession>A0A350H843</accession>
<dbReference type="EMBL" id="DMZY01000026">
    <property type="protein sequence ID" value="HAV91709.1"/>
    <property type="molecule type" value="Genomic_DNA"/>
</dbReference>